<dbReference type="VEuPathDB" id="FungiDB:AB675_6747"/>
<feature type="compositionally biased region" description="Basic and acidic residues" evidence="6">
    <location>
        <begin position="58"/>
        <end position="73"/>
    </location>
</feature>
<gene>
    <name evidence="8" type="ORF">AB675_6747</name>
</gene>
<dbReference type="EMBL" id="LFJN01000005">
    <property type="protein sequence ID" value="KPI43539.1"/>
    <property type="molecule type" value="Genomic_DNA"/>
</dbReference>
<evidence type="ECO:0000313" key="8">
    <source>
        <dbReference type="EMBL" id="KPI43539.1"/>
    </source>
</evidence>
<keyword evidence="3" id="KW-0547">Nucleotide-binding</keyword>
<evidence type="ECO:0000256" key="4">
    <source>
        <dbReference type="ARBA" id="ARBA00022777"/>
    </source>
</evidence>
<dbReference type="OrthoDB" id="5979581at2759"/>
<keyword evidence="5" id="KW-0067">ATP-binding</keyword>
<dbReference type="Gene3D" id="1.10.510.10">
    <property type="entry name" value="Transferase(Phosphotransferase) domain 1"/>
    <property type="match status" value="1"/>
</dbReference>
<dbReference type="SUPFAM" id="SSF56112">
    <property type="entry name" value="Protein kinase-like (PK-like)"/>
    <property type="match status" value="1"/>
</dbReference>
<dbReference type="InterPro" id="IPR050494">
    <property type="entry name" value="Ser_Thr_dual-spec_kinase"/>
</dbReference>
<feature type="compositionally biased region" description="Low complexity" evidence="6">
    <location>
        <begin position="74"/>
        <end position="83"/>
    </location>
</feature>
<keyword evidence="4" id="KW-0418">Kinase</keyword>
<dbReference type="RefSeq" id="XP_018003502.1">
    <property type="nucleotide sequence ID" value="XM_018147059.1"/>
</dbReference>
<name>A0A0N0NQC4_9EURO</name>
<evidence type="ECO:0000313" key="9">
    <source>
        <dbReference type="Proteomes" id="UP000038010"/>
    </source>
</evidence>
<dbReference type="Pfam" id="PF00069">
    <property type="entry name" value="Pkinase"/>
    <property type="match status" value="1"/>
</dbReference>
<evidence type="ECO:0000256" key="2">
    <source>
        <dbReference type="ARBA" id="ARBA00022679"/>
    </source>
</evidence>
<dbReference type="PROSITE" id="PS50011">
    <property type="entry name" value="PROTEIN_KINASE_DOM"/>
    <property type="match status" value="1"/>
</dbReference>
<evidence type="ECO:0000256" key="1">
    <source>
        <dbReference type="ARBA" id="ARBA00022527"/>
    </source>
</evidence>
<dbReference type="Gene3D" id="3.30.200.20">
    <property type="entry name" value="Phosphorylase Kinase, domain 1"/>
    <property type="match status" value="1"/>
</dbReference>
<dbReference type="Proteomes" id="UP000038010">
    <property type="component" value="Unassembled WGS sequence"/>
</dbReference>
<evidence type="ECO:0000256" key="5">
    <source>
        <dbReference type="ARBA" id="ARBA00022840"/>
    </source>
</evidence>
<keyword evidence="1" id="KW-0723">Serine/threonine-protein kinase</keyword>
<keyword evidence="2" id="KW-0808">Transferase</keyword>
<dbReference type="InterPro" id="IPR011009">
    <property type="entry name" value="Kinase-like_dom_sf"/>
</dbReference>
<comment type="caution">
    <text evidence="8">The sequence shown here is derived from an EMBL/GenBank/DDBJ whole genome shotgun (WGS) entry which is preliminary data.</text>
</comment>
<feature type="compositionally biased region" description="Low complexity" evidence="6">
    <location>
        <begin position="42"/>
        <end position="54"/>
    </location>
</feature>
<dbReference type="GO" id="GO:0005524">
    <property type="term" value="F:ATP binding"/>
    <property type="evidence" value="ECO:0007669"/>
    <property type="project" value="UniProtKB-KW"/>
</dbReference>
<organism evidence="8 9">
    <name type="scientific">Cyphellophora attinorum</name>
    <dbReference type="NCBI Taxonomy" id="1664694"/>
    <lineage>
        <taxon>Eukaryota</taxon>
        <taxon>Fungi</taxon>
        <taxon>Dikarya</taxon>
        <taxon>Ascomycota</taxon>
        <taxon>Pezizomycotina</taxon>
        <taxon>Eurotiomycetes</taxon>
        <taxon>Chaetothyriomycetidae</taxon>
        <taxon>Chaetothyriales</taxon>
        <taxon>Cyphellophoraceae</taxon>
        <taxon>Cyphellophora</taxon>
    </lineage>
</organism>
<dbReference type="GeneID" id="28738939"/>
<reference evidence="8 9" key="1">
    <citation type="submission" date="2015-06" db="EMBL/GenBank/DDBJ databases">
        <title>Draft genome of the ant-associated black yeast Phialophora attae CBS 131958.</title>
        <authorList>
            <person name="Moreno L.F."/>
            <person name="Stielow B.J."/>
            <person name="de Hoog S."/>
            <person name="Vicente V.A."/>
            <person name="Weiss V.A."/>
            <person name="de Vries M."/>
            <person name="Cruz L.M."/>
            <person name="Souza E.M."/>
        </authorList>
    </citation>
    <scope>NUCLEOTIDE SEQUENCE [LARGE SCALE GENOMIC DNA]</scope>
    <source>
        <strain evidence="8 9">CBS 131958</strain>
    </source>
</reference>
<feature type="region of interest" description="Disordered" evidence="6">
    <location>
        <begin position="710"/>
        <end position="798"/>
    </location>
</feature>
<dbReference type="InterPro" id="IPR000719">
    <property type="entry name" value="Prot_kinase_dom"/>
</dbReference>
<feature type="compositionally biased region" description="Basic and acidic residues" evidence="6">
    <location>
        <begin position="733"/>
        <end position="745"/>
    </location>
</feature>
<accession>A0A0N0NQC4</accession>
<feature type="compositionally biased region" description="Polar residues" evidence="6">
    <location>
        <begin position="167"/>
        <end position="184"/>
    </location>
</feature>
<dbReference type="PANTHER" id="PTHR24058:SF28">
    <property type="entry name" value="SERINE_THREONINE-PROTEIN KINASE MINIBRAIN"/>
    <property type="match status" value="1"/>
</dbReference>
<dbReference type="SMART" id="SM00220">
    <property type="entry name" value="S_TKc"/>
    <property type="match status" value="1"/>
</dbReference>
<dbReference type="AlphaFoldDB" id="A0A0N0NQC4"/>
<evidence type="ECO:0000259" key="7">
    <source>
        <dbReference type="PROSITE" id="PS50011"/>
    </source>
</evidence>
<evidence type="ECO:0000256" key="6">
    <source>
        <dbReference type="SAM" id="MobiDB-lite"/>
    </source>
</evidence>
<protein>
    <recommendedName>
        <fullName evidence="7">Protein kinase domain-containing protein</fullName>
    </recommendedName>
</protein>
<feature type="region of interest" description="Disordered" evidence="6">
    <location>
        <begin position="152"/>
        <end position="212"/>
    </location>
</feature>
<feature type="region of interest" description="Disordered" evidence="6">
    <location>
        <begin position="1"/>
        <end position="112"/>
    </location>
</feature>
<feature type="domain" description="Protein kinase" evidence="7">
    <location>
        <begin position="255"/>
        <end position="835"/>
    </location>
</feature>
<dbReference type="PANTHER" id="PTHR24058">
    <property type="entry name" value="DUAL SPECIFICITY PROTEIN KINASE"/>
    <property type="match status" value="1"/>
</dbReference>
<sequence length="889" mass="100123">MVKRKREVTTHDDDLLIDEPIARRTRSHKASVHGESVITTSPAAPAIPAVAGPPSDGRSAKETSPEEHKDDMRSSSSLSSMLSIPDPGTLNVGPPAPDPSVPLPTSTEVRNVPTPAVDVVEEQMRSDTTSQARANDRVDPVLTASVISVQEVEGASTDARSSGARVCQTQQDSTSGQSPVGTTSDNHDNPPAVPPTRSLNIHNEPNGVPEHDPAQLADVSLQWYEPGSAFNEPLESYKPGGLPAMDLGTVLAGKYKVLHKLGWGSSCTVWLCRDTDQHRYVAVKMFREDRSGDNAVAELRRHDRLRLALSPEDAERYLVPMYEAFHSTHHHNNSRRFNIVMGLTGPTLDFLRRHSLAVRPDYARALARQLTEAMAVFHKVGLVWADVNSSNIALKLRNFDHWTEEELFENLGRPSGKYVTVRPGFERAAAMWAPEILFDSIDFSKDTALGLLLPEIQCIDFGNSYFLGDDNIGPRGGPAQMIRFRDSEGLWYRSKAEQVSDLWALAIIIFELRSCEKLFEQRNGIDQSGLNDWEMRAAVTTAVGPMPEDWWRMQLGDTGDDPFLVGRRIQILDNGTDQDFFYVAPWIRRSDERLAKANRLGKASPPLLWRKTRRLMLQLYRYLRHSAKRLCVQALVKRLIYALEKLPFRCRCNRCIKLPPRQPYWASRKFEPDQFGMRIGPDFTVGDVVLGWRIARIGRYGDLSIELSESDGSVADQTSKSTDQDDNDGATNSHRDHERATHGENEPLIDAGSSRNSFHRNDSNEDAGNDGDRKGDDGNNNIDDDSLSGPTDSLPWPHALDQDEARDFEDLLLCMLTWYRRDRATIDEILKEPWLDIEHWDYVDDEGRTAEEVEQPWIQRCKPPPEFEEYCGHLDPLEEPEYEIEYSET</sequence>
<proteinExistence type="predicted"/>
<evidence type="ECO:0000256" key="3">
    <source>
        <dbReference type="ARBA" id="ARBA00022741"/>
    </source>
</evidence>
<keyword evidence="9" id="KW-1185">Reference proteome</keyword>
<dbReference type="GO" id="GO:0004674">
    <property type="term" value="F:protein serine/threonine kinase activity"/>
    <property type="evidence" value="ECO:0007669"/>
    <property type="project" value="UniProtKB-KW"/>
</dbReference>